<gene>
    <name evidence="2" type="ORF">EBV32_00250</name>
</gene>
<accession>A0A964UYR9</accession>
<reference evidence="2" key="1">
    <citation type="submission" date="2018-10" db="EMBL/GenBank/DDBJ databases">
        <title>Iterative Subtractive Binning of Freshwater Chronoseries Metagenomes Recovers Nearly Complete Genomes from over Four Hundred Novel Species.</title>
        <authorList>
            <person name="Rodriguez-R L.M."/>
            <person name="Tsementzi D."/>
            <person name="Luo C."/>
            <person name="Konstantinidis K.T."/>
        </authorList>
    </citation>
    <scope>NUCLEOTIDE SEQUENCE</scope>
    <source>
        <strain evidence="2">WB7_6_001</strain>
    </source>
</reference>
<feature type="region of interest" description="Disordered" evidence="1">
    <location>
        <begin position="137"/>
        <end position="162"/>
    </location>
</feature>
<name>A0A964UYR9_9PROT</name>
<dbReference type="EMBL" id="RGET01000001">
    <property type="protein sequence ID" value="NBN87516.1"/>
    <property type="molecule type" value="Genomic_DNA"/>
</dbReference>
<protein>
    <submittedName>
        <fullName evidence="2">Transcriptional regulator</fullName>
    </submittedName>
</protein>
<sequence>MTSINNLKHDHKNARKRTDRSAMLIAESLKRYGAARSIVIDEENRILAGNGTIEGAKAAGIKNVRIIDADGDELIAVRRAGLTEDEKIGLALADNRTSDLSEWDGAMLHQLSEEHDISAWFDKSELDNLFGTEETIDEDSPYTNKTTAPIYEPTGEQHKPKQLYDPTKTERLLADIETADIPDDVRAFLVSAAHRHTAFNYSKIADYYATAPKEIQSLFEDSALVIIDFEQAIQNGFVKLDASVEEAFKQDHPNA</sequence>
<proteinExistence type="predicted"/>
<evidence type="ECO:0000313" key="3">
    <source>
        <dbReference type="Proteomes" id="UP000713222"/>
    </source>
</evidence>
<dbReference type="Proteomes" id="UP000713222">
    <property type="component" value="Unassembled WGS sequence"/>
</dbReference>
<evidence type="ECO:0000313" key="2">
    <source>
        <dbReference type="EMBL" id="NBN87516.1"/>
    </source>
</evidence>
<comment type="caution">
    <text evidence="2">The sequence shown here is derived from an EMBL/GenBank/DDBJ whole genome shotgun (WGS) entry which is preliminary data.</text>
</comment>
<dbReference type="AlphaFoldDB" id="A0A964UYR9"/>
<organism evidence="2 3">
    <name type="scientific">Candidatus Fonsibacter lacus</name>
    <dbReference type="NCBI Taxonomy" id="2576439"/>
    <lineage>
        <taxon>Bacteria</taxon>
        <taxon>Pseudomonadati</taxon>
        <taxon>Pseudomonadota</taxon>
        <taxon>Alphaproteobacteria</taxon>
        <taxon>Candidatus Pelagibacterales</taxon>
        <taxon>Candidatus Pelagibacterales incertae sedis</taxon>
        <taxon>Candidatus Fonsibacter</taxon>
    </lineage>
</organism>
<evidence type="ECO:0000256" key="1">
    <source>
        <dbReference type="SAM" id="MobiDB-lite"/>
    </source>
</evidence>